<comment type="caution">
    <text evidence="1">The sequence shown here is derived from an EMBL/GenBank/DDBJ whole genome shotgun (WGS) entry which is preliminary data.</text>
</comment>
<dbReference type="Proteomes" id="UP001055879">
    <property type="component" value="Linkage Group LG11"/>
</dbReference>
<reference evidence="1 2" key="2">
    <citation type="journal article" date="2022" name="Mol. Ecol. Resour.">
        <title>The genomes of chicory, endive, great burdock and yacon provide insights into Asteraceae paleo-polyploidization history and plant inulin production.</title>
        <authorList>
            <person name="Fan W."/>
            <person name="Wang S."/>
            <person name="Wang H."/>
            <person name="Wang A."/>
            <person name="Jiang F."/>
            <person name="Liu H."/>
            <person name="Zhao H."/>
            <person name="Xu D."/>
            <person name="Zhang Y."/>
        </authorList>
    </citation>
    <scope>NUCLEOTIDE SEQUENCE [LARGE SCALE GENOMIC DNA]</scope>
    <source>
        <strain evidence="2">cv. Niubang</strain>
    </source>
</reference>
<name>A0ACB8Z2M3_ARCLA</name>
<organism evidence="1 2">
    <name type="scientific">Arctium lappa</name>
    <name type="common">Greater burdock</name>
    <name type="synonym">Lappa major</name>
    <dbReference type="NCBI Taxonomy" id="4217"/>
    <lineage>
        <taxon>Eukaryota</taxon>
        <taxon>Viridiplantae</taxon>
        <taxon>Streptophyta</taxon>
        <taxon>Embryophyta</taxon>
        <taxon>Tracheophyta</taxon>
        <taxon>Spermatophyta</taxon>
        <taxon>Magnoliopsida</taxon>
        <taxon>eudicotyledons</taxon>
        <taxon>Gunneridae</taxon>
        <taxon>Pentapetalae</taxon>
        <taxon>asterids</taxon>
        <taxon>campanulids</taxon>
        <taxon>Asterales</taxon>
        <taxon>Asteraceae</taxon>
        <taxon>Carduoideae</taxon>
        <taxon>Cardueae</taxon>
        <taxon>Arctiinae</taxon>
        <taxon>Arctium</taxon>
    </lineage>
</organism>
<evidence type="ECO:0000313" key="1">
    <source>
        <dbReference type="EMBL" id="KAI3691941.1"/>
    </source>
</evidence>
<keyword evidence="2" id="KW-1185">Reference proteome</keyword>
<evidence type="ECO:0000313" key="2">
    <source>
        <dbReference type="Proteomes" id="UP001055879"/>
    </source>
</evidence>
<sequence>MSEIKHFSHEEHSLKLIENWETIVGVNDDNDEKNQVICCYGCQEPILGGFAYGCTSCSHFLHETCANLAPVINHHLHPLHPLMLVVRNHNYWACDVCDSQGLMKGFSYRCRSCDFDACTKCGLATALEQEAATALEQEALIKFKHEGHPQHTLTLQLRSASFRCDACLAKDEDLLYQCDSCDFWMHKTCASLAHTIDLPHHHIHPLILVYSLPDNFYKYPYYCEFCTKRIQYKGWLYHCANCRYFAHIKCALNAKQRPIPSDSLGTSLVEECTNEFRHFPMLEPFTDPLKLLHLEKVSLDDDGATEISHWSHDHPLILNVEPQGNNMPNNGCGDPIELCDGCVRPLSLPYYNCKHGCSFTLHKYCVELPLTLEHHLHPDHSLDLVNTYEDEYYYTCNGCFSKGNNFVYKCETCKFYLDVNCANLPNTIIHKSHKHPLIQVIDPKPRCKACAYSYQGISFACKVCNFQLDIFCALQSPHFLTHRYCKGHEIPLTYPPVEDHLEDFYCDICEEEMHPKLPLYHCPECKNSFHLHCINRIDWFANVNKKGTIIRLYHKHPLTFVRRKKASTYVCFLCNLDISGRLMLECRTGTCPFIVCYPCSEKK</sequence>
<accession>A0ACB8Z2M3</accession>
<reference evidence="2" key="1">
    <citation type="journal article" date="2022" name="Mol. Ecol. Resour.">
        <title>The genomes of chicory, endive, great burdock and yacon provide insights into Asteraceae palaeo-polyploidization history and plant inulin production.</title>
        <authorList>
            <person name="Fan W."/>
            <person name="Wang S."/>
            <person name="Wang H."/>
            <person name="Wang A."/>
            <person name="Jiang F."/>
            <person name="Liu H."/>
            <person name="Zhao H."/>
            <person name="Xu D."/>
            <person name="Zhang Y."/>
        </authorList>
    </citation>
    <scope>NUCLEOTIDE SEQUENCE [LARGE SCALE GENOMIC DNA]</scope>
    <source>
        <strain evidence="2">cv. Niubang</strain>
    </source>
</reference>
<proteinExistence type="predicted"/>
<dbReference type="EMBL" id="CM042057">
    <property type="protein sequence ID" value="KAI3691941.1"/>
    <property type="molecule type" value="Genomic_DNA"/>
</dbReference>
<protein>
    <submittedName>
        <fullName evidence="1">Uncharacterized protein</fullName>
    </submittedName>
</protein>
<gene>
    <name evidence="1" type="ORF">L6452_31744</name>
</gene>